<gene>
    <name evidence="2" type="ORF">A2227_06510</name>
</gene>
<dbReference type="InterPro" id="IPR029063">
    <property type="entry name" value="SAM-dependent_MTases_sf"/>
</dbReference>
<organism evidence="2 3">
    <name type="scientific">Candidatus Falkowbacteria bacterium RIFOXYA2_FULL_47_19</name>
    <dbReference type="NCBI Taxonomy" id="1797994"/>
    <lineage>
        <taxon>Bacteria</taxon>
        <taxon>Candidatus Falkowiibacteriota</taxon>
    </lineage>
</organism>
<dbReference type="STRING" id="1797994.A2227_06510"/>
<feature type="domain" description="Methyltransferase type 11" evidence="1">
    <location>
        <begin position="53"/>
        <end position="145"/>
    </location>
</feature>
<reference evidence="2 3" key="1">
    <citation type="journal article" date="2016" name="Nat. Commun.">
        <title>Thousands of microbial genomes shed light on interconnected biogeochemical processes in an aquifer system.</title>
        <authorList>
            <person name="Anantharaman K."/>
            <person name="Brown C.T."/>
            <person name="Hug L.A."/>
            <person name="Sharon I."/>
            <person name="Castelle C.J."/>
            <person name="Probst A.J."/>
            <person name="Thomas B.C."/>
            <person name="Singh A."/>
            <person name="Wilkins M.J."/>
            <person name="Karaoz U."/>
            <person name="Brodie E.L."/>
            <person name="Williams K.H."/>
            <person name="Hubbard S.S."/>
            <person name="Banfield J.F."/>
        </authorList>
    </citation>
    <scope>NUCLEOTIDE SEQUENCE [LARGE SCALE GENOMIC DNA]</scope>
</reference>
<evidence type="ECO:0000259" key="1">
    <source>
        <dbReference type="Pfam" id="PF08241"/>
    </source>
</evidence>
<dbReference type="GO" id="GO:0008757">
    <property type="term" value="F:S-adenosylmethionine-dependent methyltransferase activity"/>
    <property type="evidence" value="ECO:0007669"/>
    <property type="project" value="InterPro"/>
</dbReference>
<dbReference type="AlphaFoldDB" id="A0A1F5SJA2"/>
<dbReference type="Proteomes" id="UP000178367">
    <property type="component" value="Unassembled WGS sequence"/>
</dbReference>
<evidence type="ECO:0000313" key="2">
    <source>
        <dbReference type="EMBL" id="OGF26749.1"/>
    </source>
</evidence>
<evidence type="ECO:0000313" key="3">
    <source>
        <dbReference type="Proteomes" id="UP000178367"/>
    </source>
</evidence>
<comment type="caution">
    <text evidence="2">The sequence shown here is derived from an EMBL/GenBank/DDBJ whole genome shotgun (WGS) entry which is preliminary data.</text>
</comment>
<dbReference type="PANTHER" id="PTHR43591">
    <property type="entry name" value="METHYLTRANSFERASE"/>
    <property type="match status" value="1"/>
</dbReference>
<dbReference type="SUPFAM" id="SSF53335">
    <property type="entry name" value="S-adenosyl-L-methionine-dependent methyltransferases"/>
    <property type="match status" value="1"/>
</dbReference>
<dbReference type="InterPro" id="IPR013216">
    <property type="entry name" value="Methyltransf_11"/>
</dbReference>
<dbReference type="Gene3D" id="3.40.50.150">
    <property type="entry name" value="Vaccinia Virus protein VP39"/>
    <property type="match status" value="1"/>
</dbReference>
<protein>
    <recommendedName>
        <fullName evidence="1">Methyltransferase type 11 domain-containing protein</fullName>
    </recommendedName>
</protein>
<dbReference type="Pfam" id="PF08241">
    <property type="entry name" value="Methyltransf_11"/>
    <property type="match status" value="1"/>
</dbReference>
<accession>A0A1F5SJA2</accession>
<dbReference type="PANTHER" id="PTHR43591:SF24">
    <property type="entry name" value="2-METHOXY-6-POLYPRENYL-1,4-BENZOQUINOL METHYLASE, MITOCHONDRIAL"/>
    <property type="match status" value="1"/>
</dbReference>
<name>A0A1F5SJA2_9BACT</name>
<dbReference type="CDD" id="cd02440">
    <property type="entry name" value="AdoMet_MTases"/>
    <property type="match status" value="1"/>
</dbReference>
<proteinExistence type="predicted"/>
<sequence length="212" mass="23928">MSEREFIDDRAIEYYSRRAEYYDLAVEAFHCISPQTIFGFIPEEFKFPGQKLLDIGCGTGLSSEPFFRSGFSVYGVDGAPGMLEQFRAKGFARELRLIDLNRERCPYGNGFFDQVVACGVICFFPDPSFIISEASRTLKNGGLFSFSYKPFDTDKRPNLIASSPVVYRHAPGDVNSLLIQSGFSLIKSMFYPAFRSCRGYIVYHAVTVAQKK</sequence>
<dbReference type="EMBL" id="MFGB01000014">
    <property type="protein sequence ID" value="OGF26749.1"/>
    <property type="molecule type" value="Genomic_DNA"/>
</dbReference>